<accession>A0ABR2VQ46</accession>
<organism evidence="7 8">
    <name type="scientific">Basidiobolus ranarum</name>
    <dbReference type="NCBI Taxonomy" id="34480"/>
    <lineage>
        <taxon>Eukaryota</taxon>
        <taxon>Fungi</taxon>
        <taxon>Fungi incertae sedis</taxon>
        <taxon>Zoopagomycota</taxon>
        <taxon>Entomophthoromycotina</taxon>
        <taxon>Basidiobolomycetes</taxon>
        <taxon>Basidiobolales</taxon>
        <taxon>Basidiobolaceae</taxon>
        <taxon>Basidiobolus</taxon>
    </lineage>
</organism>
<evidence type="ECO:0000256" key="5">
    <source>
        <dbReference type="ARBA" id="ARBA00022939"/>
    </source>
</evidence>
<evidence type="ECO:0000313" key="7">
    <source>
        <dbReference type="EMBL" id="KAK9693302.1"/>
    </source>
</evidence>
<keyword evidence="8" id="KW-1185">Reference proteome</keyword>
<dbReference type="SUPFAM" id="SSF53335">
    <property type="entry name" value="S-adenosyl-L-methionine-dependent methyltransferases"/>
    <property type="match status" value="1"/>
</dbReference>
<proteinExistence type="inferred from homology"/>
<dbReference type="InterPro" id="IPR029063">
    <property type="entry name" value="SAM-dependent_MTases_sf"/>
</dbReference>
<dbReference type="PANTHER" id="PTHR43836">
    <property type="entry name" value="CATECHOL O-METHYLTRANSFERASE 1-RELATED"/>
    <property type="match status" value="1"/>
</dbReference>
<dbReference type="PROSITE" id="PS51682">
    <property type="entry name" value="SAM_OMT_I"/>
    <property type="match status" value="1"/>
</dbReference>
<evidence type="ECO:0000256" key="2">
    <source>
        <dbReference type="ARBA" id="ARBA00022603"/>
    </source>
</evidence>
<evidence type="ECO:0000313" key="8">
    <source>
        <dbReference type="Proteomes" id="UP001479436"/>
    </source>
</evidence>
<evidence type="ECO:0000256" key="3">
    <source>
        <dbReference type="ARBA" id="ARBA00022679"/>
    </source>
</evidence>
<name>A0ABR2VQ46_9FUNG</name>
<dbReference type="Pfam" id="PF01596">
    <property type="entry name" value="Methyltransf_3"/>
    <property type="match status" value="1"/>
</dbReference>
<evidence type="ECO:0000256" key="4">
    <source>
        <dbReference type="ARBA" id="ARBA00022691"/>
    </source>
</evidence>
<comment type="caution">
    <text evidence="7">The sequence shown here is derived from an EMBL/GenBank/DDBJ whole genome shotgun (WGS) entry which is preliminary data.</text>
</comment>
<keyword evidence="4" id="KW-0949">S-adenosyl-L-methionine</keyword>
<dbReference type="PANTHER" id="PTHR43836:SF2">
    <property type="entry name" value="CATECHOL O-METHYLTRANSFERASE 1-RELATED"/>
    <property type="match status" value="1"/>
</dbReference>
<dbReference type="EC" id="2.1.1.6" evidence="1"/>
<evidence type="ECO:0000256" key="1">
    <source>
        <dbReference type="ARBA" id="ARBA00012880"/>
    </source>
</evidence>
<protein>
    <recommendedName>
        <fullName evidence="1">catechol O-methyltransferase</fullName>
        <ecNumber evidence="1">2.1.1.6</ecNumber>
    </recommendedName>
</protein>
<comment type="similarity">
    <text evidence="6">Belongs to the class I-like SAM-binding methyltransferase superfamily. Cation-dependent O-methyltransferase family.</text>
</comment>
<keyword evidence="5" id="KW-0128">Catecholamine metabolism</keyword>
<keyword evidence="3" id="KW-0808">Transferase</keyword>
<dbReference type="Gene3D" id="3.40.50.150">
    <property type="entry name" value="Vaccinia Virus protein VP39"/>
    <property type="match status" value="1"/>
</dbReference>
<gene>
    <name evidence="7" type="ORF">K7432_013989</name>
</gene>
<dbReference type="InterPro" id="IPR002935">
    <property type="entry name" value="SAM_O-MeTrfase"/>
</dbReference>
<dbReference type="Proteomes" id="UP001479436">
    <property type="component" value="Unassembled WGS sequence"/>
</dbReference>
<reference evidence="7 8" key="1">
    <citation type="submission" date="2023-04" db="EMBL/GenBank/DDBJ databases">
        <title>Genome of Basidiobolus ranarum AG-B5.</title>
        <authorList>
            <person name="Stajich J.E."/>
            <person name="Carter-House D."/>
            <person name="Gryganskyi A."/>
        </authorList>
    </citation>
    <scope>NUCLEOTIDE SEQUENCE [LARGE SCALE GENOMIC DNA]</scope>
    <source>
        <strain evidence="7 8">AG-B5</strain>
    </source>
</reference>
<keyword evidence="2" id="KW-0489">Methyltransferase</keyword>
<evidence type="ECO:0000256" key="6">
    <source>
        <dbReference type="ARBA" id="ARBA00023453"/>
    </source>
</evidence>
<sequence length="235" mass="26685">MSKPKATQPPVDGSFTYFNDGREVELLRYVYALGSQVENNPQAILDAIDKFGNEEKYLMNVGQWKGVTVEEQIKENKPKVMVELGCYVGYSAISFARHLKNIPGSRYYSIEMDPLFSAIATKLIELAGLQDIVKVITASADKGLLKLQKQYKVDKVDFFFIDHTKDRYLPDLQTIESLQLLQKGSVIVADNVIQPGNPPYLNYIRNHKHFSSRMVESYEPYTAVKDAIEISVYTD</sequence>
<dbReference type="EMBL" id="JASJQH010008354">
    <property type="protein sequence ID" value="KAK9693302.1"/>
    <property type="molecule type" value="Genomic_DNA"/>
</dbReference>